<gene>
    <name evidence="1" type="ORF">CDAR_50961</name>
</gene>
<reference evidence="1 2" key="1">
    <citation type="submission" date="2021-06" db="EMBL/GenBank/DDBJ databases">
        <title>Caerostris darwini draft genome.</title>
        <authorList>
            <person name="Kono N."/>
            <person name="Arakawa K."/>
        </authorList>
    </citation>
    <scope>NUCLEOTIDE SEQUENCE [LARGE SCALE GENOMIC DNA]</scope>
</reference>
<dbReference type="Proteomes" id="UP001054837">
    <property type="component" value="Unassembled WGS sequence"/>
</dbReference>
<evidence type="ECO:0000313" key="1">
    <source>
        <dbReference type="EMBL" id="GIY53146.1"/>
    </source>
</evidence>
<protein>
    <submittedName>
        <fullName evidence="1">Uncharacterized protein</fullName>
    </submittedName>
</protein>
<proteinExistence type="predicted"/>
<accession>A0AAV4U611</accession>
<organism evidence="1 2">
    <name type="scientific">Caerostris darwini</name>
    <dbReference type="NCBI Taxonomy" id="1538125"/>
    <lineage>
        <taxon>Eukaryota</taxon>
        <taxon>Metazoa</taxon>
        <taxon>Ecdysozoa</taxon>
        <taxon>Arthropoda</taxon>
        <taxon>Chelicerata</taxon>
        <taxon>Arachnida</taxon>
        <taxon>Araneae</taxon>
        <taxon>Araneomorphae</taxon>
        <taxon>Entelegynae</taxon>
        <taxon>Araneoidea</taxon>
        <taxon>Araneidae</taxon>
        <taxon>Caerostris</taxon>
    </lineage>
</organism>
<dbReference type="EMBL" id="BPLQ01010742">
    <property type="protein sequence ID" value="GIY53146.1"/>
    <property type="molecule type" value="Genomic_DNA"/>
</dbReference>
<name>A0AAV4U611_9ARAC</name>
<dbReference type="AlphaFoldDB" id="A0AAV4U611"/>
<keyword evidence="2" id="KW-1185">Reference proteome</keyword>
<evidence type="ECO:0000313" key="2">
    <source>
        <dbReference type="Proteomes" id="UP001054837"/>
    </source>
</evidence>
<sequence>MMNTKKQRKLCQPSDVIIPNGVIYPVGGGEGLLVWRELRGQAPAYYCAQINTKDNRVDLFTVAVPYGIEERHNWANTVGVIMCSFQLYYMLFSKDLNPYSSLI</sequence>
<comment type="caution">
    <text evidence="1">The sequence shown here is derived from an EMBL/GenBank/DDBJ whole genome shotgun (WGS) entry which is preliminary data.</text>
</comment>